<organism evidence="1 2">
    <name type="scientific">Thlaspi arvense</name>
    <name type="common">Field penny-cress</name>
    <dbReference type="NCBI Taxonomy" id="13288"/>
    <lineage>
        <taxon>Eukaryota</taxon>
        <taxon>Viridiplantae</taxon>
        <taxon>Streptophyta</taxon>
        <taxon>Embryophyta</taxon>
        <taxon>Tracheophyta</taxon>
        <taxon>Spermatophyta</taxon>
        <taxon>Magnoliopsida</taxon>
        <taxon>eudicotyledons</taxon>
        <taxon>Gunneridae</taxon>
        <taxon>Pentapetalae</taxon>
        <taxon>rosids</taxon>
        <taxon>malvids</taxon>
        <taxon>Brassicales</taxon>
        <taxon>Brassicaceae</taxon>
        <taxon>Thlaspideae</taxon>
        <taxon>Thlaspi</taxon>
    </lineage>
</organism>
<reference evidence="1 2" key="1">
    <citation type="submission" date="2022-03" db="EMBL/GenBank/DDBJ databases">
        <authorList>
            <person name="Nunn A."/>
            <person name="Chopra R."/>
            <person name="Nunn A."/>
            <person name="Contreras Garrido A."/>
        </authorList>
    </citation>
    <scope>NUCLEOTIDE SEQUENCE [LARGE SCALE GENOMIC DNA]</scope>
</reference>
<gene>
    <name evidence="1" type="ORF">TAV2_LOCUS10300</name>
</gene>
<dbReference type="Proteomes" id="UP000836841">
    <property type="component" value="Chromosome 3"/>
</dbReference>
<evidence type="ECO:0000313" key="2">
    <source>
        <dbReference type="Proteomes" id="UP000836841"/>
    </source>
</evidence>
<protein>
    <submittedName>
        <fullName evidence="1">Uncharacterized protein</fullName>
    </submittedName>
</protein>
<keyword evidence="2" id="KW-1185">Reference proteome</keyword>
<dbReference type="EMBL" id="OU466859">
    <property type="protein sequence ID" value="CAH2051470.1"/>
    <property type="molecule type" value="Genomic_DNA"/>
</dbReference>
<proteinExistence type="predicted"/>
<evidence type="ECO:0000313" key="1">
    <source>
        <dbReference type="EMBL" id="CAH2051470.1"/>
    </source>
</evidence>
<dbReference type="AlphaFoldDB" id="A0AAU9RT29"/>
<sequence>MEGVVNDGILTELMRRLQELTAAEKEGVAKLHYSDSLGGYAAKNPKSLMPWNDHLLHKIWPLSCIDYRSWPKNPQCHSSLAFTTTCTTSSSSGSLRAKIGIVSDGGNECWSLLSASMVVSLISSPLLHRNFRSKFTSKILMNHI</sequence>
<name>A0AAU9RT29_THLAR</name>
<accession>A0AAU9RT29</accession>